<name>A0A484MPM3_9ASTE</name>
<dbReference type="Proteomes" id="UP000595140">
    <property type="component" value="Unassembled WGS sequence"/>
</dbReference>
<reference evidence="1 2" key="1">
    <citation type="submission" date="2018-04" db="EMBL/GenBank/DDBJ databases">
        <authorList>
            <person name="Vogel A."/>
        </authorList>
    </citation>
    <scope>NUCLEOTIDE SEQUENCE [LARGE SCALE GENOMIC DNA]</scope>
</reference>
<feature type="non-terminal residue" evidence="1">
    <location>
        <position position="1"/>
    </location>
</feature>
<evidence type="ECO:0000313" key="2">
    <source>
        <dbReference type="Proteomes" id="UP000595140"/>
    </source>
</evidence>
<accession>A0A484MPM3</accession>
<evidence type="ECO:0000313" key="1">
    <source>
        <dbReference type="EMBL" id="VFQ90815.1"/>
    </source>
</evidence>
<organism evidence="1 2">
    <name type="scientific">Cuscuta campestris</name>
    <dbReference type="NCBI Taxonomy" id="132261"/>
    <lineage>
        <taxon>Eukaryota</taxon>
        <taxon>Viridiplantae</taxon>
        <taxon>Streptophyta</taxon>
        <taxon>Embryophyta</taxon>
        <taxon>Tracheophyta</taxon>
        <taxon>Spermatophyta</taxon>
        <taxon>Magnoliopsida</taxon>
        <taxon>eudicotyledons</taxon>
        <taxon>Gunneridae</taxon>
        <taxon>Pentapetalae</taxon>
        <taxon>asterids</taxon>
        <taxon>lamiids</taxon>
        <taxon>Solanales</taxon>
        <taxon>Convolvulaceae</taxon>
        <taxon>Cuscuteae</taxon>
        <taxon>Cuscuta</taxon>
        <taxon>Cuscuta subgen. Grammica</taxon>
        <taxon>Cuscuta sect. Cleistogrammica</taxon>
    </lineage>
</organism>
<protein>
    <submittedName>
        <fullName evidence="1">Uncharacterized protein</fullName>
    </submittedName>
</protein>
<keyword evidence="2" id="KW-1185">Reference proteome</keyword>
<dbReference type="EMBL" id="OOIL02004217">
    <property type="protein sequence ID" value="VFQ90815.1"/>
    <property type="molecule type" value="Genomic_DNA"/>
</dbReference>
<gene>
    <name evidence="1" type="ORF">CCAM_LOCUS32591</name>
</gene>
<sequence length="18" mass="2270">IQFIWMFDALDMLTQLQR</sequence>
<dbReference type="AlphaFoldDB" id="A0A484MPM3"/>
<proteinExistence type="predicted"/>